<sequence length="395" mass="43955">MRRATKGEVSHAMICVQYGATIDSTDAGVQASNIQRELYGAEDTVIVLRLREPPDQLALQAIVEFARSEIGTRYSQIEAARTVTGGPKPRSKQMFCSRLVARAYAAAGVQLVPDPDYCSPDDLRVSSLLVEVPDMLEIVGESELEAWAARANPIVATHDAQNAILAAARALDPSIENFNDLDAFVQAHPEHDDVIARAYRDTGYLDIWRNDFAVNPWHYDLAEMEAAMNDRTVVEIRGYCIATIREYHTGGLRFAVNLAHYERAMQANPRRTTAQLVQLYRQLVQNDHMRRTVALEWLRRRYPPDAKTELQRIVPHTEWWFSIIDRVEPRLGVIARMNIKAAGSAAGCSSCGDTADDFLIVNGAEAMPGVPSLRLCPDCVAIRSGYGEIFAPIDD</sequence>
<organism evidence="1 2">
    <name type="scientific">Novosphingobium indicum</name>
    <dbReference type="NCBI Taxonomy" id="462949"/>
    <lineage>
        <taxon>Bacteria</taxon>
        <taxon>Pseudomonadati</taxon>
        <taxon>Pseudomonadota</taxon>
        <taxon>Alphaproteobacteria</taxon>
        <taxon>Sphingomonadales</taxon>
        <taxon>Sphingomonadaceae</taxon>
        <taxon>Novosphingobium</taxon>
    </lineage>
</organism>
<dbReference type="RefSeq" id="WP_229710052.1">
    <property type="nucleotide sequence ID" value="NZ_BMLK01000003.1"/>
</dbReference>
<evidence type="ECO:0000313" key="2">
    <source>
        <dbReference type="Proteomes" id="UP000605099"/>
    </source>
</evidence>
<keyword evidence="2" id="KW-1185">Reference proteome</keyword>
<dbReference type="Pfam" id="PF05708">
    <property type="entry name" value="Peptidase_C92"/>
    <property type="match status" value="1"/>
</dbReference>
<dbReference type="EMBL" id="BMLK01000003">
    <property type="protein sequence ID" value="GGN43489.1"/>
    <property type="molecule type" value="Genomic_DNA"/>
</dbReference>
<accession>A0ABQ2JD16</accession>
<dbReference type="Gene3D" id="3.90.1720.10">
    <property type="entry name" value="endopeptidase domain like (from Nostoc punctiforme)"/>
    <property type="match status" value="1"/>
</dbReference>
<name>A0ABQ2JD16_9SPHN</name>
<evidence type="ECO:0000313" key="1">
    <source>
        <dbReference type="EMBL" id="GGN43489.1"/>
    </source>
</evidence>
<evidence type="ECO:0008006" key="3">
    <source>
        <dbReference type="Google" id="ProtNLM"/>
    </source>
</evidence>
<gene>
    <name evidence="1" type="ORF">GCM10011349_07640</name>
</gene>
<reference evidence="2" key="1">
    <citation type="journal article" date="2019" name="Int. J. Syst. Evol. Microbiol.">
        <title>The Global Catalogue of Microorganisms (GCM) 10K type strain sequencing project: providing services to taxonomists for standard genome sequencing and annotation.</title>
        <authorList>
            <consortium name="The Broad Institute Genomics Platform"/>
            <consortium name="The Broad Institute Genome Sequencing Center for Infectious Disease"/>
            <person name="Wu L."/>
            <person name="Ma J."/>
        </authorList>
    </citation>
    <scope>NUCLEOTIDE SEQUENCE [LARGE SCALE GENOMIC DNA]</scope>
    <source>
        <strain evidence="2">CGMCC 1.6784</strain>
    </source>
</reference>
<dbReference type="InterPro" id="IPR038765">
    <property type="entry name" value="Papain-like_cys_pep_sf"/>
</dbReference>
<proteinExistence type="predicted"/>
<dbReference type="InterPro" id="IPR024453">
    <property type="entry name" value="Peptidase_C92"/>
</dbReference>
<comment type="caution">
    <text evidence="1">The sequence shown here is derived from an EMBL/GenBank/DDBJ whole genome shotgun (WGS) entry which is preliminary data.</text>
</comment>
<dbReference type="Proteomes" id="UP000605099">
    <property type="component" value="Unassembled WGS sequence"/>
</dbReference>
<dbReference type="SUPFAM" id="SSF54001">
    <property type="entry name" value="Cysteine proteinases"/>
    <property type="match status" value="1"/>
</dbReference>
<protein>
    <recommendedName>
        <fullName evidence="3">Permuted papain-like amidase YaeF/Yiix C92 family enzyme</fullName>
    </recommendedName>
</protein>